<proteinExistence type="predicted"/>
<comment type="caution">
    <text evidence="1">The sequence shown here is derived from an EMBL/GenBank/DDBJ whole genome shotgun (WGS) entry which is preliminary data.</text>
</comment>
<dbReference type="Proteomes" id="UP000178186">
    <property type="component" value="Unassembled WGS sequence"/>
</dbReference>
<dbReference type="EMBL" id="MHNY01000033">
    <property type="protein sequence ID" value="OGZ55061.1"/>
    <property type="molecule type" value="Genomic_DNA"/>
</dbReference>
<evidence type="ECO:0000313" key="1">
    <source>
        <dbReference type="EMBL" id="OGZ55061.1"/>
    </source>
</evidence>
<reference evidence="1 2" key="1">
    <citation type="journal article" date="2016" name="Nat. Commun.">
        <title>Thousands of microbial genomes shed light on interconnected biogeochemical processes in an aquifer system.</title>
        <authorList>
            <person name="Anantharaman K."/>
            <person name="Brown C.T."/>
            <person name="Hug L.A."/>
            <person name="Sharon I."/>
            <person name="Castelle C.J."/>
            <person name="Probst A.J."/>
            <person name="Thomas B.C."/>
            <person name="Singh A."/>
            <person name="Wilkins M.J."/>
            <person name="Karaoz U."/>
            <person name="Brodie E.L."/>
            <person name="Williams K.H."/>
            <person name="Hubbard S.S."/>
            <person name="Banfield J.F."/>
        </authorList>
    </citation>
    <scope>NUCLEOTIDE SEQUENCE [LARGE SCALE GENOMIC DNA]</scope>
</reference>
<organism evidence="1 2">
    <name type="scientific">Candidatus Ryanbacteria bacterium RIFCSPLOWO2_02_FULL_45_11c</name>
    <dbReference type="NCBI Taxonomy" id="1802128"/>
    <lineage>
        <taxon>Bacteria</taxon>
        <taxon>Candidatus Ryaniibacteriota</taxon>
    </lineage>
</organism>
<evidence type="ECO:0000313" key="2">
    <source>
        <dbReference type="Proteomes" id="UP000178186"/>
    </source>
</evidence>
<accession>A0A1G2GYL6</accession>
<sequence>MSALGAQYCECILREEGNFPKGAKIVFPLPYIVYGPSQDNDDPNLTLLYLSDTESKGTFGLKKLISC</sequence>
<dbReference type="AlphaFoldDB" id="A0A1G2GYL6"/>
<gene>
    <name evidence="1" type="ORF">A3H64_03715</name>
</gene>
<protein>
    <submittedName>
        <fullName evidence="1">Uncharacterized protein</fullName>
    </submittedName>
</protein>
<name>A0A1G2GYL6_9BACT</name>